<protein>
    <submittedName>
        <fullName evidence="1">Uncharacterized protein</fullName>
    </submittedName>
</protein>
<name>A0AAE2C532_9LAMI</name>
<evidence type="ECO:0000313" key="2">
    <source>
        <dbReference type="Proteomes" id="UP001289374"/>
    </source>
</evidence>
<proteinExistence type="predicted"/>
<sequence length="210" mass="23326">MWRWRNGCVEGAKTKVNSEAGCVEAASTVGGEGDSREEPKTYLQESKDVKWVAATQEELQALYKKWYLELTSLPPTKCVIGSRGLIIRFCIFFYSSLISWKTKKQATFPVLHLRQNTVTWIHYLVALHITANPVFHERTKHLDIDCHLALPAFTRLLSKLGLGSQAPSCAQAPSCEGADKISASPPLLTVAEETNSNEGDNPTWPVCYDG</sequence>
<gene>
    <name evidence="1" type="ORF">Sango_0007100</name>
</gene>
<reference evidence="1" key="2">
    <citation type="journal article" date="2024" name="Plant">
        <title>Genomic evolution and insights into agronomic trait innovations of Sesamum species.</title>
        <authorList>
            <person name="Miao H."/>
            <person name="Wang L."/>
            <person name="Qu L."/>
            <person name="Liu H."/>
            <person name="Sun Y."/>
            <person name="Le M."/>
            <person name="Wang Q."/>
            <person name="Wei S."/>
            <person name="Zheng Y."/>
            <person name="Lin W."/>
            <person name="Duan Y."/>
            <person name="Cao H."/>
            <person name="Xiong S."/>
            <person name="Wang X."/>
            <person name="Wei L."/>
            <person name="Li C."/>
            <person name="Ma Q."/>
            <person name="Ju M."/>
            <person name="Zhao R."/>
            <person name="Li G."/>
            <person name="Mu C."/>
            <person name="Tian Q."/>
            <person name="Mei H."/>
            <person name="Zhang T."/>
            <person name="Gao T."/>
            <person name="Zhang H."/>
        </authorList>
    </citation>
    <scope>NUCLEOTIDE SEQUENCE</scope>
    <source>
        <strain evidence="1">K16</strain>
    </source>
</reference>
<keyword evidence="2" id="KW-1185">Reference proteome</keyword>
<dbReference type="AlphaFoldDB" id="A0AAE2C532"/>
<organism evidence="1 2">
    <name type="scientific">Sesamum angolense</name>
    <dbReference type="NCBI Taxonomy" id="2727404"/>
    <lineage>
        <taxon>Eukaryota</taxon>
        <taxon>Viridiplantae</taxon>
        <taxon>Streptophyta</taxon>
        <taxon>Embryophyta</taxon>
        <taxon>Tracheophyta</taxon>
        <taxon>Spermatophyta</taxon>
        <taxon>Magnoliopsida</taxon>
        <taxon>eudicotyledons</taxon>
        <taxon>Gunneridae</taxon>
        <taxon>Pentapetalae</taxon>
        <taxon>asterids</taxon>
        <taxon>lamiids</taxon>
        <taxon>Lamiales</taxon>
        <taxon>Pedaliaceae</taxon>
        <taxon>Sesamum</taxon>
    </lineage>
</organism>
<dbReference type="EMBL" id="JACGWL010000001">
    <property type="protein sequence ID" value="KAK4409341.1"/>
    <property type="molecule type" value="Genomic_DNA"/>
</dbReference>
<comment type="caution">
    <text evidence="1">The sequence shown here is derived from an EMBL/GenBank/DDBJ whole genome shotgun (WGS) entry which is preliminary data.</text>
</comment>
<evidence type="ECO:0000313" key="1">
    <source>
        <dbReference type="EMBL" id="KAK4409341.1"/>
    </source>
</evidence>
<dbReference type="Proteomes" id="UP001289374">
    <property type="component" value="Unassembled WGS sequence"/>
</dbReference>
<accession>A0AAE2C532</accession>
<reference evidence="1" key="1">
    <citation type="submission" date="2020-06" db="EMBL/GenBank/DDBJ databases">
        <authorList>
            <person name="Li T."/>
            <person name="Hu X."/>
            <person name="Zhang T."/>
            <person name="Song X."/>
            <person name="Zhang H."/>
            <person name="Dai N."/>
            <person name="Sheng W."/>
            <person name="Hou X."/>
            <person name="Wei L."/>
        </authorList>
    </citation>
    <scope>NUCLEOTIDE SEQUENCE</scope>
    <source>
        <strain evidence="1">K16</strain>
        <tissue evidence="1">Leaf</tissue>
    </source>
</reference>